<accession>A0A835QIJ0</accession>
<keyword evidence="1" id="KW-1133">Transmembrane helix</keyword>
<comment type="caution">
    <text evidence="2">The sequence shown here is derived from an EMBL/GenBank/DDBJ whole genome shotgun (WGS) entry which is preliminary data.</text>
</comment>
<protein>
    <recommendedName>
        <fullName evidence="4">Sugar phosphate transporter domain-containing protein</fullName>
    </recommendedName>
</protein>
<feature type="transmembrane region" description="Helical" evidence="1">
    <location>
        <begin position="39"/>
        <end position="58"/>
    </location>
</feature>
<keyword evidence="1" id="KW-0812">Transmembrane</keyword>
<sequence>MKDQLKRATSATSHVVLGQFKTCVIMMGGYLFFNSDPGMVSLCGAVVALSGMTVYTYLNLRSSHDSAAVNKQLLKQPSFLQKAKSTTDADESDAIMDPIMEAKLKEIA</sequence>
<organism evidence="2 3">
    <name type="scientific">Vanilla planifolia</name>
    <name type="common">Vanilla</name>
    <dbReference type="NCBI Taxonomy" id="51239"/>
    <lineage>
        <taxon>Eukaryota</taxon>
        <taxon>Viridiplantae</taxon>
        <taxon>Streptophyta</taxon>
        <taxon>Embryophyta</taxon>
        <taxon>Tracheophyta</taxon>
        <taxon>Spermatophyta</taxon>
        <taxon>Magnoliopsida</taxon>
        <taxon>Liliopsida</taxon>
        <taxon>Asparagales</taxon>
        <taxon>Orchidaceae</taxon>
        <taxon>Vanilloideae</taxon>
        <taxon>Vanilleae</taxon>
        <taxon>Vanilla</taxon>
    </lineage>
</organism>
<evidence type="ECO:0000313" key="3">
    <source>
        <dbReference type="Proteomes" id="UP000636800"/>
    </source>
</evidence>
<dbReference type="EMBL" id="JADCNL010000007">
    <property type="protein sequence ID" value="KAG0473930.1"/>
    <property type="molecule type" value="Genomic_DNA"/>
</dbReference>
<dbReference type="Proteomes" id="UP000636800">
    <property type="component" value="Chromosome 7"/>
</dbReference>
<dbReference type="AlphaFoldDB" id="A0A835QIJ0"/>
<keyword evidence="3" id="KW-1185">Reference proteome</keyword>
<evidence type="ECO:0000313" key="2">
    <source>
        <dbReference type="EMBL" id="KAG0473930.1"/>
    </source>
</evidence>
<feature type="transmembrane region" description="Helical" evidence="1">
    <location>
        <begin position="12"/>
        <end position="33"/>
    </location>
</feature>
<gene>
    <name evidence="2" type="ORF">HPP92_015787</name>
</gene>
<reference evidence="2 3" key="1">
    <citation type="journal article" date="2020" name="Nat. Food">
        <title>A phased Vanilla planifolia genome enables genetic improvement of flavour and production.</title>
        <authorList>
            <person name="Hasing T."/>
            <person name="Tang H."/>
            <person name="Brym M."/>
            <person name="Khazi F."/>
            <person name="Huang T."/>
            <person name="Chambers A.H."/>
        </authorList>
    </citation>
    <scope>NUCLEOTIDE SEQUENCE [LARGE SCALE GENOMIC DNA]</scope>
    <source>
        <tissue evidence="2">Leaf</tissue>
    </source>
</reference>
<evidence type="ECO:0000256" key="1">
    <source>
        <dbReference type="SAM" id="Phobius"/>
    </source>
</evidence>
<keyword evidence="1" id="KW-0472">Membrane</keyword>
<name>A0A835QIJ0_VANPL</name>
<dbReference type="OrthoDB" id="1728340at2759"/>
<proteinExistence type="predicted"/>
<evidence type="ECO:0008006" key="4">
    <source>
        <dbReference type="Google" id="ProtNLM"/>
    </source>
</evidence>